<keyword evidence="6" id="KW-0862">Zinc</keyword>
<dbReference type="EMBL" id="VOOS01000004">
    <property type="protein sequence ID" value="TXB64802.1"/>
    <property type="molecule type" value="Genomic_DNA"/>
</dbReference>
<feature type="signal peptide" evidence="9">
    <location>
        <begin position="1"/>
        <end position="19"/>
    </location>
</feature>
<evidence type="ECO:0000256" key="3">
    <source>
        <dbReference type="ARBA" id="ARBA00022723"/>
    </source>
</evidence>
<evidence type="ECO:0000256" key="9">
    <source>
        <dbReference type="SAM" id="SignalP"/>
    </source>
</evidence>
<keyword evidence="2" id="KW-0645">Protease</keyword>
<dbReference type="Proteomes" id="UP000321721">
    <property type="component" value="Unassembled WGS sequence"/>
</dbReference>
<dbReference type="OrthoDB" id="6278496at2"/>
<dbReference type="NCBIfam" id="TIGR04183">
    <property type="entry name" value="Por_Secre_tail"/>
    <property type="match status" value="1"/>
</dbReference>
<keyword evidence="13" id="KW-1185">Reference proteome</keyword>
<comment type="caution">
    <text evidence="12">The sequence shown here is derived from an EMBL/GenBank/DDBJ whole genome shotgun (WGS) entry which is preliminary data.</text>
</comment>
<dbReference type="RefSeq" id="WP_147101108.1">
    <property type="nucleotide sequence ID" value="NZ_VOOS01000004.1"/>
</dbReference>
<name>A0A5C6RTX4_9FLAO</name>
<feature type="chain" id="PRO_5023045005" evidence="9">
    <location>
        <begin position="20"/>
        <end position="658"/>
    </location>
</feature>
<keyword evidence="5" id="KW-0378">Hydrolase</keyword>
<dbReference type="Pfam" id="PF18962">
    <property type="entry name" value="Por_Secre_tail"/>
    <property type="match status" value="1"/>
</dbReference>
<dbReference type="SUPFAM" id="SSF55486">
    <property type="entry name" value="Metalloproteases ('zincins'), catalytic domain"/>
    <property type="match status" value="1"/>
</dbReference>
<dbReference type="AlphaFoldDB" id="A0A5C6RTX4"/>
<organism evidence="12 13">
    <name type="scientific">Vicingus serpentipes</name>
    <dbReference type="NCBI Taxonomy" id="1926625"/>
    <lineage>
        <taxon>Bacteria</taxon>
        <taxon>Pseudomonadati</taxon>
        <taxon>Bacteroidota</taxon>
        <taxon>Flavobacteriia</taxon>
        <taxon>Flavobacteriales</taxon>
        <taxon>Vicingaceae</taxon>
        <taxon>Vicingus</taxon>
    </lineage>
</organism>
<dbReference type="CDD" id="cd04275">
    <property type="entry name" value="ZnMc_pappalysin_like"/>
    <property type="match status" value="1"/>
</dbReference>
<evidence type="ECO:0000256" key="8">
    <source>
        <dbReference type="ARBA" id="ARBA00023157"/>
    </source>
</evidence>
<evidence type="ECO:0000256" key="6">
    <source>
        <dbReference type="ARBA" id="ARBA00022833"/>
    </source>
</evidence>
<evidence type="ECO:0000256" key="1">
    <source>
        <dbReference type="ARBA" id="ARBA00008721"/>
    </source>
</evidence>
<dbReference type="InterPro" id="IPR008754">
    <property type="entry name" value="Peptidase_M43"/>
</dbReference>
<keyword evidence="4 9" id="KW-0732">Signal</keyword>
<reference evidence="12 13" key="1">
    <citation type="submission" date="2019-08" db="EMBL/GenBank/DDBJ databases">
        <title>Genome of Vicingus serpentipes NCIMB 15042.</title>
        <authorList>
            <person name="Bowman J.P."/>
        </authorList>
    </citation>
    <scope>NUCLEOTIDE SEQUENCE [LARGE SCALE GENOMIC DNA]</scope>
    <source>
        <strain evidence="12 13">NCIMB 15042</strain>
    </source>
</reference>
<dbReference type="GO" id="GO:0006508">
    <property type="term" value="P:proteolysis"/>
    <property type="evidence" value="ECO:0007669"/>
    <property type="project" value="UniProtKB-KW"/>
</dbReference>
<evidence type="ECO:0000256" key="4">
    <source>
        <dbReference type="ARBA" id="ARBA00022729"/>
    </source>
</evidence>
<dbReference type="InterPro" id="IPR024079">
    <property type="entry name" value="MetalloPept_cat_dom_sf"/>
</dbReference>
<protein>
    <submittedName>
        <fullName evidence="12">T9SS type A sorting domain-containing protein</fullName>
    </submittedName>
</protein>
<keyword evidence="7" id="KW-0482">Metalloprotease</keyword>
<proteinExistence type="inferred from homology"/>
<accession>A0A5C6RTX4</accession>
<feature type="domain" description="Secretion system C-terminal sorting" evidence="11">
    <location>
        <begin position="586"/>
        <end position="655"/>
    </location>
</feature>
<dbReference type="PANTHER" id="PTHR47466">
    <property type="match status" value="1"/>
</dbReference>
<evidence type="ECO:0000256" key="7">
    <source>
        <dbReference type="ARBA" id="ARBA00023049"/>
    </source>
</evidence>
<dbReference type="GO" id="GO:0046872">
    <property type="term" value="F:metal ion binding"/>
    <property type="evidence" value="ECO:0007669"/>
    <property type="project" value="UniProtKB-KW"/>
</dbReference>
<evidence type="ECO:0000259" key="11">
    <source>
        <dbReference type="Pfam" id="PF18962"/>
    </source>
</evidence>
<evidence type="ECO:0000256" key="2">
    <source>
        <dbReference type="ARBA" id="ARBA00022670"/>
    </source>
</evidence>
<keyword evidence="8" id="KW-1015">Disulfide bond</keyword>
<evidence type="ECO:0000313" key="13">
    <source>
        <dbReference type="Proteomes" id="UP000321721"/>
    </source>
</evidence>
<gene>
    <name evidence="12" type="ORF">FRY74_10145</name>
</gene>
<comment type="similarity">
    <text evidence="1">Belongs to the peptidase M43B family.</text>
</comment>
<keyword evidence="3" id="KW-0479">Metal-binding</keyword>
<dbReference type="Gene3D" id="3.40.390.10">
    <property type="entry name" value="Collagenase (Catalytic Domain)"/>
    <property type="match status" value="1"/>
</dbReference>
<evidence type="ECO:0000256" key="5">
    <source>
        <dbReference type="ARBA" id="ARBA00022801"/>
    </source>
</evidence>
<evidence type="ECO:0000313" key="12">
    <source>
        <dbReference type="EMBL" id="TXB64802.1"/>
    </source>
</evidence>
<feature type="domain" description="Peptidase M43 pregnancy-associated plasma-A" evidence="10">
    <location>
        <begin position="184"/>
        <end position="351"/>
    </location>
</feature>
<evidence type="ECO:0000259" key="10">
    <source>
        <dbReference type="Pfam" id="PF05572"/>
    </source>
</evidence>
<dbReference type="Pfam" id="PF05572">
    <property type="entry name" value="Peptidase_M43"/>
    <property type="match status" value="1"/>
</dbReference>
<dbReference type="InterPro" id="IPR026444">
    <property type="entry name" value="Secre_tail"/>
</dbReference>
<dbReference type="GO" id="GO:0008237">
    <property type="term" value="F:metallopeptidase activity"/>
    <property type="evidence" value="ECO:0007669"/>
    <property type="project" value="UniProtKB-KW"/>
</dbReference>
<sequence>MNKFLLNTLLLLLSLSVLSQSKIDRCSTMEVDATLRANNPQIGTLEDFEEWLAPKVQEYKNSVQSGNAKKMVYNIPVIIHIIHNSNESVGSGRNISNAQAVSQIKVLNEDFRKLNADFSTTPSVFQAVAADCEINFCLASEDPNGIDLDEEGIVRIDASTLSGVGNTSGGYDKPTIESSIKPVTQWDPSKYMNVWVMELSGGSLGYAQFPQSSGLSGLTGGTTTANTDGVVITYNAFGNTGTLNPQYPLGRTATHEVGHFLGLKHIWGDDSPQSIQNGTCDSGECDGNDFVDDTPDACEPNYGCKTYPHNAFNSCGTDSDGEMFVNYMDYGNDACLTMFTNDQKARMMAVMQNSPRRAELSSSSVCGSCQANKVVSDQNFSDTDTPILYEDDFGTPPWGWISGHNSFGDDAKCEQFEGWVSGVEYEVLTLFGVEIYFAKAYDATGSSTVRVSVWNDNGSFNSEPTTLITSEDFPISQITTGNPEVVDPTYISFSNPPSWYPLNGNKYYVGIELSYGVNQDSVAIYTNTDDPSNNQTSWEKWSDGTWHQMYAQDSWGKNVNFLIMPDLCTQIVGVQENDNVNNDINVYPNPTTGLINIEFENGEFLEVYNLLGEVVLNETIAADQFLVSLDLTDNPNGVYFVSIKTNDKIFTKKILLSK</sequence>
<dbReference type="PANTHER" id="PTHR47466:SF1">
    <property type="entry name" value="METALLOPROTEASE MEP1 (AFU_ORTHOLOGUE AFUA_1G07730)-RELATED"/>
    <property type="match status" value="1"/>
</dbReference>